<accession>A0A0L0FC61</accession>
<dbReference type="Proteomes" id="UP000054560">
    <property type="component" value="Unassembled WGS sequence"/>
</dbReference>
<dbReference type="AlphaFoldDB" id="A0A0L0FC61"/>
<feature type="non-terminal residue" evidence="2">
    <location>
        <position position="1"/>
    </location>
</feature>
<reference evidence="2 3" key="1">
    <citation type="submission" date="2011-02" db="EMBL/GenBank/DDBJ databases">
        <title>The Genome Sequence of Sphaeroforma arctica JP610.</title>
        <authorList>
            <consortium name="The Broad Institute Genome Sequencing Platform"/>
            <person name="Russ C."/>
            <person name="Cuomo C."/>
            <person name="Young S.K."/>
            <person name="Zeng Q."/>
            <person name="Gargeya S."/>
            <person name="Alvarado L."/>
            <person name="Berlin A."/>
            <person name="Chapman S.B."/>
            <person name="Chen Z."/>
            <person name="Freedman E."/>
            <person name="Gellesch M."/>
            <person name="Goldberg J."/>
            <person name="Griggs A."/>
            <person name="Gujja S."/>
            <person name="Heilman E."/>
            <person name="Heiman D."/>
            <person name="Howarth C."/>
            <person name="Mehta T."/>
            <person name="Neiman D."/>
            <person name="Pearson M."/>
            <person name="Roberts A."/>
            <person name="Saif S."/>
            <person name="Shea T."/>
            <person name="Shenoy N."/>
            <person name="Sisk P."/>
            <person name="Stolte C."/>
            <person name="Sykes S."/>
            <person name="White J."/>
            <person name="Yandava C."/>
            <person name="Burger G."/>
            <person name="Gray M.W."/>
            <person name="Holland P.W.H."/>
            <person name="King N."/>
            <person name="Lang F.B.F."/>
            <person name="Roger A.J."/>
            <person name="Ruiz-Trillo I."/>
            <person name="Haas B."/>
            <person name="Nusbaum C."/>
            <person name="Birren B."/>
        </authorList>
    </citation>
    <scope>NUCLEOTIDE SEQUENCE [LARGE SCALE GENOMIC DNA]</scope>
    <source>
        <strain evidence="2 3">JP610</strain>
    </source>
</reference>
<proteinExistence type="predicted"/>
<gene>
    <name evidence="2" type="ORF">SARC_13778</name>
</gene>
<sequence>LVWSLPKYQEAQRAKKAAALGKAGAKGKSIDANAKKAKGGANAPTNNNKQQQQSKARQGQIATGDPKQTKVTTKKSVSGLELFSHLPVNKVVQNYRTCGSR</sequence>
<evidence type="ECO:0000256" key="1">
    <source>
        <dbReference type="SAM" id="MobiDB-lite"/>
    </source>
</evidence>
<feature type="region of interest" description="Disordered" evidence="1">
    <location>
        <begin position="19"/>
        <end position="73"/>
    </location>
</feature>
<organism evidence="2 3">
    <name type="scientific">Sphaeroforma arctica JP610</name>
    <dbReference type="NCBI Taxonomy" id="667725"/>
    <lineage>
        <taxon>Eukaryota</taxon>
        <taxon>Ichthyosporea</taxon>
        <taxon>Ichthyophonida</taxon>
        <taxon>Sphaeroforma</taxon>
    </lineage>
</organism>
<name>A0A0L0FC61_9EUKA</name>
<keyword evidence="3" id="KW-1185">Reference proteome</keyword>
<dbReference type="GeneID" id="25914282"/>
<evidence type="ECO:0000313" key="3">
    <source>
        <dbReference type="Proteomes" id="UP000054560"/>
    </source>
</evidence>
<feature type="compositionally biased region" description="Low complexity" evidence="1">
    <location>
        <begin position="39"/>
        <end position="60"/>
    </location>
</feature>
<evidence type="ECO:0000313" key="2">
    <source>
        <dbReference type="EMBL" id="KNC73663.1"/>
    </source>
</evidence>
<protein>
    <submittedName>
        <fullName evidence="2">Uncharacterized protein</fullName>
    </submittedName>
</protein>
<dbReference type="EMBL" id="KQ245325">
    <property type="protein sequence ID" value="KNC73663.1"/>
    <property type="molecule type" value="Genomic_DNA"/>
</dbReference>
<dbReference type="RefSeq" id="XP_014147565.1">
    <property type="nucleotide sequence ID" value="XM_014292090.1"/>
</dbReference>